<dbReference type="AlphaFoldDB" id="A0A1H1GIL3"/>
<proteinExistence type="predicted"/>
<reference evidence="1 2" key="1">
    <citation type="submission" date="2016-10" db="EMBL/GenBank/DDBJ databases">
        <authorList>
            <person name="de Groot N.N."/>
        </authorList>
    </citation>
    <scope>NUCLEOTIDE SEQUENCE [LARGE SCALE GENOMIC DNA]</scope>
    <source>
        <strain evidence="1 2">DSM 43794</strain>
    </source>
</reference>
<dbReference type="EMBL" id="FNKK01000002">
    <property type="protein sequence ID" value="SDR13021.1"/>
    <property type="molecule type" value="Genomic_DNA"/>
</dbReference>
<evidence type="ECO:0000313" key="1">
    <source>
        <dbReference type="EMBL" id="SDR13021.1"/>
    </source>
</evidence>
<dbReference type="OrthoDB" id="3541815at2"/>
<gene>
    <name evidence="1" type="ORF">SAMN04489764_3616</name>
</gene>
<organism evidence="1 2">
    <name type="scientific">Thermostaphylospora chromogena</name>
    <dbReference type="NCBI Taxonomy" id="35622"/>
    <lineage>
        <taxon>Bacteria</taxon>
        <taxon>Bacillati</taxon>
        <taxon>Actinomycetota</taxon>
        <taxon>Actinomycetes</taxon>
        <taxon>Streptosporangiales</taxon>
        <taxon>Thermomonosporaceae</taxon>
        <taxon>Thermostaphylospora</taxon>
    </lineage>
</organism>
<protein>
    <submittedName>
        <fullName evidence="1">Uncharacterized protein</fullName>
    </submittedName>
</protein>
<name>A0A1H1GIL3_9ACTN</name>
<sequence>MTGRHWRGEHGVEVETTTLRGREVFRVTKDGYFVAYCATLEDVAAIVPLDTLTELPATGPAPEAGEAEED</sequence>
<evidence type="ECO:0000313" key="2">
    <source>
        <dbReference type="Proteomes" id="UP000217103"/>
    </source>
</evidence>
<dbReference type="Proteomes" id="UP000217103">
    <property type="component" value="Unassembled WGS sequence"/>
</dbReference>
<keyword evidence="2" id="KW-1185">Reference proteome</keyword>
<accession>A0A1H1GIL3</accession>
<dbReference type="RefSeq" id="WP_131815574.1">
    <property type="nucleotide sequence ID" value="NZ_FNKK01000002.1"/>
</dbReference>